<proteinExistence type="predicted"/>
<dbReference type="Gene3D" id="3.40.50.150">
    <property type="entry name" value="Vaccinia Virus protein VP39"/>
    <property type="match status" value="1"/>
</dbReference>
<dbReference type="OrthoDB" id="416496at2759"/>
<dbReference type="STRING" id="1196081.A0A364KMN4"/>
<evidence type="ECO:0000313" key="1">
    <source>
        <dbReference type="EMBL" id="RAO64818.1"/>
    </source>
</evidence>
<dbReference type="EMBL" id="MIKG01000001">
    <property type="protein sequence ID" value="RAO64818.1"/>
    <property type="molecule type" value="Genomic_DNA"/>
</dbReference>
<protein>
    <recommendedName>
        <fullName evidence="3">Methyltransferase domain-containing protein</fullName>
    </recommendedName>
</protein>
<accession>A0A364KMN4</accession>
<dbReference type="GO" id="GO:0008168">
    <property type="term" value="F:methyltransferase activity"/>
    <property type="evidence" value="ECO:0007669"/>
    <property type="project" value="TreeGrafter"/>
</dbReference>
<dbReference type="RefSeq" id="XP_040729335.1">
    <property type="nucleotide sequence ID" value="XM_040881090.1"/>
</dbReference>
<name>A0A364KMN4_TALAM</name>
<dbReference type="SUPFAM" id="SSF53335">
    <property type="entry name" value="S-adenosyl-L-methionine-dependent methyltransferases"/>
    <property type="match status" value="1"/>
</dbReference>
<evidence type="ECO:0000313" key="2">
    <source>
        <dbReference type="Proteomes" id="UP000249363"/>
    </source>
</evidence>
<keyword evidence="2" id="KW-1185">Reference proteome</keyword>
<dbReference type="Pfam" id="PF13489">
    <property type="entry name" value="Methyltransf_23"/>
    <property type="match status" value="1"/>
</dbReference>
<dbReference type="InterPro" id="IPR029063">
    <property type="entry name" value="SAM-dependent_MTases_sf"/>
</dbReference>
<dbReference type="Proteomes" id="UP000249363">
    <property type="component" value="Unassembled WGS sequence"/>
</dbReference>
<dbReference type="GeneID" id="63790047"/>
<comment type="caution">
    <text evidence="1">The sequence shown here is derived from an EMBL/GenBank/DDBJ whole genome shotgun (WGS) entry which is preliminary data.</text>
</comment>
<dbReference type="AlphaFoldDB" id="A0A364KMN4"/>
<dbReference type="PANTHER" id="PTHR42912">
    <property type="entry name" value="METHYLTRANSFERASE"/>
    <property type="match status" value="1"/>
</dbReference>
<sequence>MTAPTAGRRMSPRMMTIFAVGMLGISTYCGYLYSSYSQAVAQSKTLKVPEDVSDRYNSTAMGYDAEVELGEKFMRLGKRRKELVQMARGDVLEVSCGTGRNMEYYQLGEKRGLDERGRPVLQGCRSVTFVDLSSQMVEIARHKFRRLHPEFAKAAFRTEDAKKVGPVADTSAKFPEWVYSRSHFDTVIQTMGLCSTPDPVGLLRHLGSITEPQRGQILLLEHGRSHYDWLNKILDNLAPAHAHRHGCWWNRDIGQIIEQSGLEVVEIQRYHLGTTWRAVLRPRTQT</sequence>
<dbReference type="PANTHER" id="PTHR42912:SF83">
    <property type="entry name" value="METHYLTRANSFERASE TYPE 11 DOMAIN-CONTAINING PROTEIN"/>
    <property type="match status" value="1"/>
</dbReference>
<dbReference type="InterPro" id="IPR050508">
    <property type="entry name" value="Methyltransf_Superfamily"/>
</dbReference>
<reference evidence="1 2" key="1">
    <citation type="journal article" date="2017" name="Biotechnol. Biofuels">
        <title>Differential beta-glucosidase expression as a function of carbon source availability in Talaromyces amestolkiae: a genomic and proteomic approach.</title>
        <authorList>
            <person name="de Eugenio L.I."/>
            <person name="Mendez-Liter J.A."/>
            <person name="Nieto-Dominguez M."/>
            <person name="Alonso L."/>
            <person name="Gil-Munoz J."/>
            <person name="Barriuso J."/>
            <person name="Prieto A."/>
            <person name="Martinez M.J."/>
        </authorList>
    </citation>
    <scope>NUCLEOTIDE SEQUENCE [LARGE SCALE GENOMIC DNA]</scope>
    <source>
        <strain evidence="1 2">CIB</strain>
    </source>
</reference>
<organism evidence="1 2">
    <name type="scientific">Talaromyces amestolkiae</name>
    <dbReference type="NCBI Taxonomy" id="1196081"/>
    <lineage>
        <taxon>Eukaryota</taxon>
        <taxon>Fungi</taxon>
        <taxon>Dikarya</taxon>
        <taxon>Ascomycota</taxon>
        <taxon>Pezizomycotina</taxon>
        <taxon>Eurotiomycetes</taxon>
        <taxon>Eurotiomycetidae</taxon>
        <taxon>Eurotiales</taxon>
        <taxon>Trichocomaceae</taxon>
        <taxon>Talaromyces</taxon>
        <taxon>Talaromyces sect. Talaromyces</taxon>
    </lineage>
</organism>
<evidence type="ECO:0008006" key="3">
    <source>
        <dbReference type="Google" id="ProtNLM"/>
    </source>
</evidence>
<gene>
    <name evidence="1" type="ORF">BHQ10_000830</name>
</gene>